<evidence type="ECO:0000313" key="6">
    <source>
        <dbReference type="Proteomes" id="UP000002774"/>
    </source>
</evidence>
<dbReference type="Pfam" id="PF00072">
    <property type="entry name" value="Response_reg"/>
    <property type="match status" value="1"/>
</dbReference>
<dbReference type="AlphaFoldDB" id="H1YHH1"/>
<dbReference type="GO" id="GO:0000156">
    <property type="term" value="F:phosphorelay response regulator activity"/>
    <property type="evidence" value="ECO:0007669"/>
    <property type="project" value="TreeGrafter"/>
</dbReference>
<organism evidence="5 6">
    <name type="scientific">Mucilaginibacter paludis DSM 18603</name>
    <dbReference type="NCBI Taxonomy" id="714943"/>
    <lineage>
        <taxon>Bacteria</taxon>
        <taxon>Pseudomonadati</taxon>
        <taxon>Bacteroidota</taxon>
        <taxon>Sphingobacteriia</taxon>
        <taxon>Sphingobacteriales</taxon>
        <taxon>Sphingobacteriaceae</taxon>
        <taxon>Mucilaginibacter</taxon>
    </lineage>
</organism>
<dbReference type="STRING" id="714943.Mucpa_1343"/>
<dbReference type="GO" id="GO:0000976">
    <property type="term" value="F:transcription cis-regulatory region binding"/>
    <property type="evidence" value="ECO:0007669"/>
    <property type="project" value="TreeGrafter"/>
</dbReference>
<dbReference type="PANTHER" id="PTHR48111:SF17">
    <property type="entry name" value="TRANSCRIPTIONAL REGULATORY PROTEIN YPDB"/>
    <property type="match status" value="1"/>
</dbReference>
<dbReference type="GO" id="GO:0006355">
    <property type="term" value="P:regulation of DNA-templated transcription"/>
    <property type="evidence" value="ECO:0007669"/>
    <property type="project" value="TreeGrafter"/>
</dbReference>
<evidence type="ECO:0000256" key="1">
    <source>
        <dbReference type="ARBA" id="ARBA00023125"/>
    </source>
</evidence>
<proteinExistence type="predicted"/>
<dbReference type="HOGENOM" id="CLU_000445_14_1_10"/>
<dbReference type="PROSITE" id="PS50110">
    <property type="entry name" value="RESPONSE_REGULATORY"/>
    <property type="match status" value="1"/>
</dbReference>
<dbReference type="InterPro" id="IPR001789">
    <property type="entry name" value="Sig_transdc_resp-reg_receiver"/>
</dbReference>
<dbReference type="OrthoDB" id="9787344at2"/>
<dbReference type="EMBL" id="CM001403">
    <property type="protein sequence ID" value="EHQ25505.1"/>
    <property type="molecule type" value="Genomic_DNA"/>
</dbReference>
<feature type="modified residue" description="4-aspartylphosphate" evidence="2">
    <location>
        <position position="54"/>
    </location>
</feature>
<dbReference type="PROSITE" id="PS50930">
    <property type="entry name" value="HTH_LYTTR"/>
    <property type="match status" value="1"/>
</dbReference>
<dbReference type="eggNOG" id="COG3279">
    <property type="taxonomic scope" value="Bacteria"/>
</dbReference>
<dbReference type="Proteomes" id="UP000002774">
    <property type="component" value="Chromosome"/>
</dbReference>
<feature type="domain" description="Response regulatory" evidence="3">
    <location>
        <begin position="3"/>
        <end position="114"/>
    </location>
</feature>
<dbReference type="InterPro" id="IPR039420">
    <property type="entry name" value="WalR-like"/>
</dbReference>
<dbReference type="GO" id="GO:0005829">
    <property type="term" value="C:cytosol"/>
    <property type="evidence" value="ECO:0007669"/>
    <property type="project" value="TreeGrafter"/>
</dbReference>
<evidence type="ECO:0000259" key="4">
    <source>
        <dbReference type="PROSITE" id="PS50930"/>
    </source>
</evidence>
<reference evidence="5" key="1">
    <citation type="submission" date="2011-09" db="EMBL/GenBank/DDBJ databases">
        <title>The permanent draft genome of Mucilaginibacter paludis DSM 18603.</title>
        <authorList>
            <consortium name="US DOE Joint Genome Institute (JGI-PGF)"/>
            <person name="Lucas S."/>
            <person name="Han J."/>
            <person name="Lapidus A."/>
            <person name="Bruce D."/>
            <person name="Goodwin L."/>
            <person name="Pitluck S."/>
            <person name="Peters L."/>
            <person name="Kyrpides N."/>
            <person name="Mavromatis K."/>
            <person name="Ivanova N."/>
            <person name="Mikhailova N."/>
            <person name="Held B."/>
            <person name="Detter J.C."/>
            <person name="Tapia R."/>
            <person name="Han C."/>
            <person name="Land M."/>
            <person name="Hauser L."/>
            <person name="Markowitz V."/>
            <person name="Cheng J.-F."/>
            <person name="Hugenholtz P."/>
            <person name="Woyke T."/>
            <person name="Wu D."/>
            <person name="Tindall B."/>
            <person name="Brambilla E."/>
            <person name="Klenk H.-P."/>
            <person name="Eisen J.A."/>
        </authorList>
    </citation>
    <scope>NUCLEOTIDE SEQUENCE [LARGE SCALE GENOMIC DNA]</scope>
    <source>
        <strain evidence="5">DSM 18603</strain>
    </source>
</reference>
<accession>H1YHH1</accession>
<feature type="domain" description="HTH LytTR-type" evidence="4">
    <location>
        <begin position="128"/>
        <end position="200"/>
    </location>
</feature>
<sequence length="224" mass="25749">MIRCIIVDDEPLALEVLEHFISRTPQLELVANCCNAVDAFKVLHDQQVDLMFLDIKMPGISGLDFVSSLKNPPSIIFTTAFAEHAVRGFELEAIDYLLKPITFERFEKSIRKLLKMRPPEPADVKDYTYFRVSGRLIKIFHADLLYAQSVKDYILICTKSGNHLTHMTMKYLAELLPSPPFLRVHRSYLVKREAIDQVERNSIRVNAEIIPVGENYRGNLEKIT</sequence>
<keyword evidence="6" id="KW-1185">Reference proteome</keyword>
<dbReference type="Gene3D" id="3.40.50.2300">
    <property type="match status" value="1"/>
</dbReference>
<keyword evidence="1" id="KW-0238">DNA-binding</keyword>
<dbReference type="GO" id="GO:0032993">
    <property type="term" value="C:protein-DNA complex"/>
    <property type="evidence" value="ECO:0007669"/>
    <property type="project" value="TreeGrafter"/>
</dbReference>
<dbReference type="SUPFAM" id="SSF52172">
    <property type="entry name" value="CheY-like"/>
    <property type="match status" value="1"/>
</dbReference>
<dbReference type="RefSeq" id="WP_008505275.1">
    <property type="nucleotide sequence ID" value="NZ_CM001403.1"/>
</dbReference>
<gene>
    <name evidence="5" type="ORF">Mucpa_1343</name>
</gene>
<dbReference type="InterPro" id="IPR007492">
    <property type="entry name" value="LytTR_DNA-bd_dom"/>
</dbReference>
<dbReference type="FunFam" id="3.40.50.2300:FF:000051">
    <property type="entry name" value="Two-component response regulator yehT"/>
    <property type="match status" value="1"/>
</dbReference>
<name>H1YHH1_9SPHI</name>
<dbReference type="SMART" id="SM00448">
    <property type="entry name" value="REC"/>
    <property type="match status" value="1"/>
</dbReference>
<evidence type="ECO:0000313" key="5">
    <source>
        <dbReference type="EMBL" id="EHQ25505.1"/>
    </source>
</evidence>
<evidence type="ECO:0000259" key="3">
    <source>
        <dbReference type="PROSITE" id="PS50110"/>
    </source>
</evidence>
<dbReference type="Pfam" id="PF04397">
    <property type="entry name" value="LytTR"/>
    <property type="match status" value="1"/>
</dbReference>
<dbReference type="InterPro" id="IPR011006">
    <property type="entry name" value="CheY-like_superfamily"/>
</dbReference>
<dbReference type="Gene3D" id="2.40.50.1020">
    <property type="entry name" value="LytTr DNA-binding domain"/>
    <property type="match status" value="1"/>
</dbReference>
<dbReference type="PANTHER" id="PTHR48111">
    <property type="entry name" value="REGULATOR OF RPOS"/>
    <property type="match status" value="1"/>
</dbReference>
<evidence type="ECO:0000256" key="2">
    <source>
        <dbReference type="PROSITE-ProRule" id="PRU00169"/>
    </source>
</evidence>
<keyword evidence="2" id="KW-0597">Phosphoprotein</keyword>
<dbReference type="SMART" id="SM00850">
    <property type="entry name" value="LytTR"/>
    <property type="match status" value="1"/>
</dbReference>
<protein>
    <submittedName>
        <fullName evidence="5">Two component transcriptional regulator, LytTR family</fullName>
    </submittedName>
</protein>